<sequence length="136" mass="15636">MDTSSSQPLVLFDGVCNLCNSAVTFIIERDPKAQFRFASLQSDVGQDMLQRLGRSTNQFDSFVLWENGRFYERSTAALRIARQLSGVWPLLYGFIIVPKPIRDGVYRFVARNRYRWFGKRDACMMPTPALKARFIG</sequence>
<protein>
    <submittedName>
        <fullName evidence="1">Thiol-disulfide oxidoreductase DCC family protein</fullName>
    </submittedName>
</protein>
<dbReference type="RefSeq" id="WP_381525139.1">
    <property type="nucleotide sequence ID" value="NZ_JBHULN010000011.1"/>
</dbReference>
<dbReference type="InterPro" id="IPR007263">
    <property type="entry name" value="DCC1-like"/>
</dbReference>
<accession>A0ABW5M6J5</accession>
<comment type="caution">
    <text evidence="1">The sequence shown here is derived from an EMBL/GenBank/DDBJ whole genome shotgun (WGS) entry which is preliminary data.</text>
</comment>
<dbReference type="EMBL" id="JBHULN010000011">
    <property type="protein sequence ID" value="MFD2572588.1"/>
    <property type="molecule type" value="Genomic_DNA"/>
</dbReference>
<evidence type="ECO:0000313" key="2">
    <source>
        <dbReference type="Proteomes" id="UP001597469"/>
    </source>
</evidence>
<gene>
    <name evidence="1" type="ORF">ACFSUS_18255</name>
</gene>
<evidence type="ECO:0000313" key="1">
    <source>
        <dbReference type="EMBL" id="MFD2572588.1"/>
    </source>
</evidence>
<dbReference type="InterPro" id="IPR052927">
    <property type="entry name" value="DCC_oxidoreductase"/>
</dbReference>
<dbReference type="Pfam" id="PF04134">
    <property type="entry name" value="DCC1-like"/>
    <property type="match status" value="1"/>
</dbReference>
<dbReference type="Proteomes" id="UP001597469">
    <property type="component" value="Unassembled WGS sequence"/>
</dbReference>
<reference evidence="2" key="1">
    <citation type="journal article" date="2019" name="Int. J. Syst. Evol. Microbiol.">
        <title>The Global Catalogue of Microorganisms (GCM) 10K type strain sequencing project: providing services to taxonomists for standard genome sequencing and annotation.</title>
        <authorList>
            <consortium name="The Broad Institute Genomics Platform"/>
            <consortium name="The Broad Institute Genome Sequencing Center for Infectious Disease"/>
            <person name="Wu L."/>
            <person name="Ma J."/>
        </authorList>
    </citation>
    <scope>NUCLEOTIDE SEQUENCE [LARGE SCALE GENOMIC DNA]</scope>
    <source>
        <strain evidence="2">KCTC 42805</strain>
    </source>
</reference>
<name>A0ABW5M6J5_9BACT</name>
<organism evidence="1 2">
    <name type="scientific">Spirosoma soli</name>
    <dbReference type="NCBI Taxonomy" id="1770529"/>
    <lineage>
        <taxon>Bacteria</taxon>
        <taxon>Pseudomonadati</taxon>
        <taxon>Bacteroidota</taxon>
        <taxon>Cytophagia</taxon>
        <taxon>Cytophagales</taxon>
        <taxon>Cytophagaceae</taxon>
        <taxon>Spirosoma</taxon>
    </lineage>
</organism>
<dbReference type="PANTHER" id="PTHR33639:SF2">
    <property type="entry name" value="DUF393 DOMAIN-CONTAINING PROTEIN"/>
    <property type="match status" value="1"/>
</dbReference>
<proteinExistence type="predicted"/>
<dbReference type="PANTHER" id="PTHR33639">
    <property type="entry name" value="THIOL-DISULFIDE OXIDOREDUCTASE DCC"/>
    <property type="match status" value="1"/>
</dbReference>
<keyword evidence="2" id="KW-1185">Reference proteome</keyword>